<reference evidence="4" key="1">
    <citation type="journal article" date="2020" name="MBio">
        <title>Horizontal gene transfer to a defensive symbiont with a reduced genome amongst a multipartite beetle microbiome.</title>
        <authorList>
            <person name="Waterworth S.C."/>
            <person name="Florez L.V."/>
            <person name="Rees E.R."/>
            <person name="Hertweck C."/>
            <person name="Kaltenpoth M."/>
            <person name="Kwan J.C."/>
        </authorList>
    </citation>
    <scope>NUCLEOTIDE SEQUENCE [LARGE SCALE GENOMIC DNA]</scope>
</reference>
<name>A0A7V8JNK3_9BURK</name>
<protein>
    <recommendedName>
        <fullName evidence="5">Esterase, PHB depolymerase family</fullName>
    </recommendedName>
</protein>
<comment type="caution">
    <text evidence="3">The sequence shown here is derived from an EMBL/GenBank/DDBJ whole genome shotgun (WGS) entry which is preliminary data.</text>
</comment>
<evidence type="ECO:0008006" key="5">
    <source>
        <dbReference type="Google" id="ProtNLM"/>
    </source>
</evidence>
<dbReference type="PANTHER" id="PTHR43037:SF1">
    <property type="entry name" value="BLL1128 PROTEIN"/>
    <property type="match status" value="1"/>
</dbReference>
<evidence type="ECO:0000256" key="1">
    <source>
        <dbReference type="ARBA" id="ARBA00022729"/>
    </source>
</evidence>
<dbReference type="GO" id="GO:0016787">
    <property type="term" value="F:hydrolase activity"/>
    <property type="evidence" value="ECO:0007669"/>
    <property type="project" value="UniProtKB-KW"/>
</dbReference>
<dbReference type="GO" id="GO:0005576">
    <property type="term" value="C:extracellular region"/>
    <property type="evidence" value="ECO:0007669"/>
    <property type="project" value="InterPro"/>
</dbReference>
<dbReference type="Proteomes" id="UP000461670">
    <property type="component" value="Unassembled WGS sequence"/>
</dbReference>
<sequence>MLHGCGQNGRDFAASTRMNRLAARHGFLVLYPEQDRLHHVQGCWNWYGLRGGKAQAEAATLMTMIDQVVRLYAVDAGRVAVAGFSAGAGMAALLATLDPTRFQAVAIHAGVAPGAAQSQATALAAMQGRRAPAIDAAVGASLPPLLVIQGERDAVVASATGIQAAAAWAVALDAQSAPPRRLQRGQRYPMWVTDFRRAGQTWVTLCQVAQLGHAWSGGTRQDWSDPKGPDASALVWAFVQRQFARAAAEG</sequence>
<dbReference type="SUPFAM" id="SSF53474">
    <property type="entry name" value="alpha/beta-Hydrolases"/>
    <property type="match status" value="2"/>
</dbReference>
<dbReference type="Pfam" id="PF10503">
    <property type="entry name" value="Esterase_PHB"/>
    <property type="match status" value="1"/>
</dbReference>
<dbReference type="InterPro" id="IPR050955">
    <property type="entry name" value="Plant_Biomass_Hydrol_Est"/>
</dbReference>
<evidence type="ECO:0000313" key="3">
    <source>
        <dbReference type="EMBL" id="KAF1018376.1"/>
    </source>
</evidence>
<keyword evidence="2" id="KW-0378">Hydrolase</keyword>
<dbReference type="EMBL" id="WNDQ01000088">
    <property type="protein sequence ID" value="KAF1018376.1"/>
    <property type="molecule type" value="Genomic_DNA"/>
</dbReference>
<evidence type="ECO:0000313" key="4">
    <source>
        <dbReference type="Proteomes" id="UP000461670"/>
    </source>
</evidence>
<proteinExistence type="predicted"/>
<organism evidence="3 4">
    <name type="scientific">Paracidovorax wautersii</name>
    <dbReference type="NCBI Taxonomy" id="1177982"/>
    <lineage>
        <taxon>Bacteria</taxon>
        <taxon>Pseudomonadati</taxon>
        <taxon>Pseudomonadota</taxon>
        <taxon>Betaproteobacteria</taxon>
        <taxon>Burkholderiales</taxon>
        <taxon>Comamonadaceae</taxon>
        <taxon>Paracidovorax</taxon>
    </lineage>
</organism>
<dbReference type="InterPro" id="IPR010126">
    <property type="entry name" value="Esterase_phb"/>
</dbReference>
<dbReference type="PANTHER" id="PTHR43037">
    <property type="entry name" value="UNNAMED PRODUCT-RELATED"/>
    <property type="match status" value="1"/>
</dbReference>
<dbReference type="Gene3D" id="3.40.50.1820">
    <property type="entry name" value="alpha/beta hydrolase"/>
    <property type="match status" value="1"/>
</dbReference>
<gene>
    <name evidence="3" type="ORF">GAK30_03699</name>
</gene>
<dbReference type="InterPro" id="IPR029058">
    <property type="entry name" value="AB_hydrolase_fold"/>
</dbReference>
<dbReference type="AlphaFoldDB" id="A0A7V8JNK3"/>
<accession>A0A7V8JNK3</accession>
<evidence type="ECO:0000256" key="2">
    <source>
        <dbReference type="ARBA" id="ARBA00022801"/>
    </source>
</evidence>
<keyword evidence="1" id="KW-0732">Signal</keyword>